<comment type="subcellular location">
    <subcellularLocation>
        <location evidence="2">Cell membrane</location>
        <topology evidence="2">Lipid-anchor</topology>
    </subcellularLocation>
</comment>
<proteinExistence type="inferred from homology"/>
<evidence type="ECO:0000256" key="1">
    <source>
        <dbReference type="ARBA" id="ARBA00007613"/>
    </source>
</evidence>
<dbReference type="PROSITE" id="PS51257">
    <property type="entry name" value="PROKAR_LIPOPROTEIN"/>
    <property type="match status" value="1"/>
</dbReference>
<sequence length="472" mass="49111">MIRMTRTIPVFLLSTVLAGCALAPAYEPPPQPMPAQFKAAPGWVPAADAGQVERGAWWNVFGDGVLNQLIARVEVSNQNVAAAAAAYDQARAAVRQQRSGLFPLVTLDGDAGRSGGSRGGGASVTSGSASSYQVGIGASWEPDVWGRLRAGVSSAGASAEASAADLAAARLAAQGELAANYFGVRLADLQIRLLRDTIAGYERVLQIARNRYEAGIAPRTDVLQAETQLANARADEAGLTRERAQREHAIAVLTGQAPAAFSLPMADYAPQVPPVPAILPSTLLLRRPDIAAAERRVAAANEQIGIARSGYFPSFGLSASYGTAAGSVSNLFSASSTLWSFGVSAAQALFDAGATKANVDAARAAHAQAAARYRQTVLAALQDVEDQLTASQVLAQQLQYRQQASAAADLNEQQMLNRYRAGQVGYTEVVTAQATALNARRALAQAQTDRQTAAVALIQAIGGGWTSGGDSP</sequence>
<dbReference type="PANTHER" id="PTHR30203">
    <property type="entry name" value="OUTER MEMBRANE CATION EFFLUX PROTEIN"/>
    <property type="match status" value="1"/>
</dbReference>
<dbReference type="EMBL" id="BPMK01000002">
    <property type="protein sequence ID" value="GIZ50692.1"/>
    <property type="molecule type" value="Genomic_DNA"/>
</dbReference>
<keyword evidence="3" id="KW-0175">Coiled coil</keyword>
<name>A0ABQ4Q107_9BURK</name>
<keyword evidence="2" id="KW-0449">Lipoprotein</keyword>
<dbReference type="Proteomes" id="UP000887222">
    <property type="component" value="Unassembled WGS sequence"/>
</dbReference>
<dbReference type="NCBIfam" id="TIGR01845">
    <property type="entry name" value="outer_NodT"/>
    <property type="match status" value="1"/>
</dbReference>
<dbReference type="Gene3D" id="2.20.200.10">
    <property type="entry name" value="Outer membrane efflux proteins (OEP)"/>
    <property type="match status" value="1"/>
</dbReference>
<keyword evidence="2" id="KW-0812">Transmembrane</keyword>
<evidence type="ECO:0000313" key="5">
    <source>
        <dbReference type="Proteomes" id="UP000887222"/>
    </source>
</evidence>
<reference evidence="4 5" key="1">
    <citation type="journal article" date="2022" name="Int. J. Syst. Evol. Microbiol.">
        <title>Noviherbaspirillum aridicola sp. nov., isolated from an arid soil in Pakistan.</title>
        <authorList>
            <person name="Khan I.U."/>
            <person name="Saqib M."/>
            <person name="Amin A."/>
            <person name="Hussain F."/>
            <person name="Li L."/>
            <person name="Liu Y.H."/>
            <person name="Fang B.Z."/>
            <person name="Ahmed I."/>
            <person name="Li W.J."/>
        </authorList>
    </citation>
    <scope>NUCLEOTIDE SEQUENCE [LARGE SCALE GENOMIC DNA]</scope>
    <source>
        <strain evidence="4 5">NCCP-691</strain>
    </source>
</reference>
<protein>
    <submittedName>
        <fullName evidence="4">RND transporter</fullName>
    </submittedName>
</protein>
<accession>A0ABQ4Q107</accession>
<feature type="signal peptide" evidence="2">
    <location>
        <begin position="1"/>
        <end position="25"/>
    </location>
</feature>
<dbReference type="InterPro" id="IPR003423">
    <property type="entry name" value="OMP_efflux"/>
</dbReference>
<feature type="chain" id="PRO_5044991024" evidence="2">
    <location>
        <begin position="26"/>
        <end position="472"/>
    </location>
</feature>
<dbReference type="Pfam" id="PF02321">
    <property type="entry name" value="OEP"/>
    <property type="match status" value="2"/>
</dbReference>
<keyword evidence="2" id="KW-0564">Palmitate</keyword>
<keyword evidence="2" id="KW-1134">Transmembrane beta strand</keyword>
<keyword evidence="2" id="KW-0472">Membrane</keyword>
<dbReference type="InterPro" id="IPR010131">
    <property type="entry name" value="MdtP/NodT-like"/>
</dbReference>
<organism evidence="4 5">
    <name type="scientific">Noviherbaspirillum aridicola</name>
    <dbReference type="NCBI Taxonomy" id="2849687"/>
    <lineage>
        <taxon>Bacteria</taxon>
        <taxon>Pseudomonadati</taxon>
        <taxon>Pseudomonadota</taxon>
        <taxon>Betaproteobacteria</taxon>
        <taxon>Burkholderiales</taxon>
        <taxon>Oxalobacteraceae</taxon>
        <taxon>Noviherbaspirillum</taxon>
    </lineage>
</organism>
<comment type="caution">
    <text evidence="4">The sequence shown here is derived from an EMBL/GenBank/DDBJ whole genome shotgun (WGS) entry which is preliminary data.</text>
</comment>
<feature type="coiled-coil region" evidence="3">
    <location>
        <begin position="191"/>
        <end position="242"/>
    </location>
</feature>
<comment type="similarity">
    <text evidence="1 2">Belongs to the outer membrane factor (OMF) (TC 1.B.17) family.</text>
</comment>
<gene>
    <name evidence="4" type="ORF">NCCP691_07060</name>
</gene>
<dbReference type="PANTHER" id="PTHR30203:SF33">
    <property type="entry name" value="BLR4455 PROTEIN"/>
    <property type="match status" value="1"/>
</dbReference>
<evidence type="ECO:0000313" key="4">
    <source>
        <dbReference type="EMBL" id="GIZ50692.1"/>
    </source>
</evidence>
<evidence type="ECO:0000256" key="3">
    <source>
        <dbReference type="SAM" id="Coils"/>
    </source>
</evidence>
<evidence type="ECO:0000256" key="2">
    <source>
        <dbReference type="RuleBase" id="RU362097"/>
    </source>
</evidence>
<keyword evidence="5" id="KW-1185">Reference proteome</keyword>
<dbReference type="Gene3D" id="1.20.1600.10">
    <property type="entry name" value="Outer membrane efflux proteins (OEP)"/>
    <property type="match status" value="1"/>
</dbReference>
<dbReference type="SUPFAM" id="SSF56954">
    <property type="entry name" value="Outer membrane efflux proteins (OEP)"/>
    <property type="match status" value="1"/>
</dbReference>
<keyword evidence="2" id="KW-0732">Signal</keyword>